<name>A0A9Q0JUL1_9MAGN</name>
<dbReference type="EMBL" id="JAMYWD010000012">
    <property type="protein sequence ID" value="KAJ4951020.1"/>
    <property type="molecule type" value="Genomic_DNA"/>
</dbReference>
<gene>
    <name evidence="2" type="ORF">NE237_027852</name>
</gene>
<dbReference type="PANTHER" id="PTHR36000:SF2">
    <property type="entry name" value="DEFECTIVE 1273 PROTEIN, PUTATIVE-RELATED"/>
    <property type="match status" value="1"/>
</dbReference>
<organism evidence="2 3">
    <name type="scientific">Protea cynaroides</name>
    <dbReference type="NCBI Taxonomy" id="273540"/>
    <lineage>
        <taxon>Eukaryota</taxon>
        <taxon>Viridiplantae</taxon>
        <taxon>Streptophyta</taxon>
        <taxon>Embryophyta</taxon>
        <taxon>Tracheophyta</taxon>
        <taxon>Spermatophyta</taxon>
        <taxon>Magnoliopsida</taxon>
        <taxon>Proteales</taxon>
        <taxon>Proteaceae</taxon>
        <taxon>Protea</taxon>
    </lineage>
</organism>
<evidence type="ECO:0000313" key="3">
    <source>
        <dbReference type="Proteomes" id="UP001141806"/>
    </source>
</evidence>
<reference evidence="2" key="1">
    <citation type="journal article" date="2023" name="Plant J.">
        <title>The genome of the king protea, Protea cynaroides.</title>
        <authorList>
            <person name="Chang J."/>
            <person name="Duong T.A."/>
            <person name="Schoeman C."/>
            <person name="Ma X."/>
            <person name="Roodt D."/>
            <person name="Barker N."/>
            <person name="Li Z."/>
            <person name="Van de Peer Y."/>
            <person name="Mizrachi E."/>
        </authorList>
    </citation>
    <scope>NUCLEOTIDE SEQUENCE</scope>
    <source>
        <tissue evidence="2">Young leaves</tissue>
    </source>
</reference>
<proteinExistence type="predicted"/>
<evidence type="ECO:0000256" key="1">
    <source>
        <dbReference type="SAM" id="Phobius"/>
    </source>
</evidence>
<protein>
    <submittedName>
        <fullName evidence="2">Uncharacterized protein</fullName>
    </submittedName>
</protein>
<keyword evidence="1" id="KW-0472">Membrane</keyword>
<feature type="transmembrane region" description="Helical" evidence="1">
    <location>
        <begin position="149"/>
        <end position="168"/>
    </location>
</feature>
<dbReference type="AlphaFoldDB" id="A0A9Q0JUL1"/>
<accession>A0A9Q0JUL1</accession>
<keyword evidence="1" id="KW-0812">Transmembrane</keyword>
<dbReference type="PANTHER" id="PTHR36000">
    <property type="entry name" value="DEFECTIVE 1273 PROTEIN, PUTATIVE-RELATED"/>
    <property type="match status" value="1"/>
</dbReference>
<sequence>MSSLHLTQQFVASSPPTMATRTSCPPPQRLKGWLLQHRTCRHVVISRPYGYNLFQNTRSTVSCTINMTAGQSDEPKKMNLDQAIEKAQQIWQSFPEPVKRFPWIRALENFIQIILDLVYEVAKYLSVPLLGLSTLTEMSYCAHERKMRLIPIPILAGIAVAGVLREAAFELSPSLKGAEYPWHLLAIATFFTLLKLPGPYYPYWGRILIPHFANGGLLSILWFAFLWYRRPQEEEALQQTSPDGTHSEEKL</sequence>
<keyword evidence="3" id="KW-1185">Reference proteome</keyword>
<dbReference type="OrthoDB" id="1934999at2759"/>
<comment type="caution">
    <text evidence="2">The sequence shown here is derived from an EMBL/GenBank/DDBJ whole genome shotgun (WGS) entry which is preliminary data.</text>
</comment>
<dbReference type="Proteomes" id="UP001141806">
    <property type="component" value="Unassembled WGS sequence"/>
</dbReference>
<evidence type="ECO:0000313" key="2">
    <source>
        <dbReference type="EMBL" id="KAJ4951020.1"/>
    </source>
</evidence>
<feature type="transmembrane region" description="Helical" evidence="1">
    <location>
        <begin position="208"/>
        <end position="228"/>
    </location>
</feature>
<keyword evidence="1" id="KW-1133">Transmembrane helix</keyword>